<comment type="caution">
    <text evidence="1">The sequence shown here is derived from an EMBL/GenBank/DDBJ whole genome shotgun (WGS) entry which is preliminary data.</text>
</comment>
<gene>
    <name evidence="1" type="ORF">RED65_11560</name>
</gene>
<keyword evidence="2" id="KW-1185">Reference proteome</keyword>
<sequence>MSVDSWQPIQPATDITASDLKKMTDFAHEEKTNLTSELDWIQPFIQGKKEIWSKAAENLGEAELIALIRWFTLLEKEQNWDLGEGSPVIPLFKHYKKTCGINRELVKWVKEHSENKYLPFGPLL</sequence>
<dbReference type="RefSeq" id="WP_007017439.1">
    <property type="nucleotide sequence ID" value="NZ_CH724113.1"/>
</dbReference>
<reference evidence="1 2" key="1">
    <citation type="submission" date="2006-03" db="EMBL/GenBank/DDBJ databases">
        <authorList>
            <person name="Pinhassi J."/>
            <person name="Pedros-Alio C."/>
            <person name="Ferriera S."/>
            <person name="Johnson J."/>
            <person name="Kravitz S."/>
            <person name="Halpern A."/>
            <person name="Remington K."/>
            <person name="Beeson K."/>
            <person name="Tran B."/>
            <person name="Rogers Y.-H."/>
            <person name="Friedman R."/>
            <person name="Venter J.C."/>
        </authorList>
    </citation>
    <scope>NUCLEOTIDE SEQUENCE [LARGE SCALE GENOMIC DNA]</scope>
    <source>
        <strain evidence="1 2">RED65</strain>
    </source>
</reference>
<dbReference type="EMBL" id="AAQH01000011">
    <property type="protein sequence ID" value="EAT11975.1"/>
    <property type="molecule type" value="Genomic_DNA"/>
</dbReference>
<name>Q1N176_9GAMM</name>
<organism evidence="1 2">
    <name type="scientific">Bermanella marisrubri</name>
    <dbReference type="NCBI Taxonomy" id="207949"/>
    <lineage>
        <taxon>Bacteria</taxon>
        <taxon>Pseudomonadati</taxon>
        <taxon>Pseudomonadota</taxon>
        <taxon>Gammaproteobacteria</taxon>
        <taxon>Oceanospirillales</taxon>
        <taxon>Oceanospirillaceae</taxon>
        <taxon>Bermanella</taxon>
    </lineage>
</organism>
<protein>
    <submittedName>
        <fullName evidence="1">Uncharacterized protein</fullName>
    </submittedName>
</protein>
<evidence type="ECO:0000313" key="1">
    <source>
        <dbReference type="EMBL" id="EAT11975.1"/>
    </source>
</evidence>
<proteinExistence type="predicted"/>
<dbReference type="HOGENOM" id="CLU_1914116_0_0_6"/>
<dbReference type="AlphaFoldDB" id="Q1N176"/>
<dbReference type="OrthoDB" id="5735008at2"/>
<accession>Q1N176</accession>
<dbReference type="Proteomes" id="UP000004263">
    <property type="component" value="Unassembled WGS sequence"/>
</dbReference>
<evidence type="ECO:0000313" key="2">
    <source>
        <dbReference type="Proteomes" id="UP000004263"/>
    </source>
</evidence>
<dbReference type="STRING" id="207949.RED65_11560"/>